<protein>
    <submittedName>
        <fullName evidence="2">Uncharacterized protein</fullName>
    </submittedName>
</protein>
<sequence>MRLVAILIAGALALPAHADEISDTLQSALDAYADGDIQYALEELDFAKQKLLELKTDSLGAFLPPAPEGWSFEKNSEMNSALGMLGGGVGAEGTYSNGDGASVKITLMADNPMVGSMAAMITNASAMGMKVERINRQRFAIQDQQMMALVANRILIQTEGDLALAQQILEQMDFKAMANFGQ</sequence>
<dbReference type="Proteomes" id="UP000225972">
    <property type="component" value="Unassembled WGS sequence"/>
</dbReference>
<reference evidence="3" key="1">
    <citation type="submission" date="2017-05" db="EMBL/GenBank/DDBJ databases">
        <authorList>
            <person name="Rodrigo-Torres L."/>
            <person name="Arahal R. D."/>
            <person name="Lucena T."/>
        </authorList>
    </citation>
    <scope>NUCLEOTIDE SEQUENCE [LARGE SCALE GENOMIC DNA]</scope>
    <source>
        <strain evidence="3">CECT 8649</strain>
    </source>
</reference>
<feature type="chain" id="PRO_5012601972" evidence="1">
    <location>
        <begin position="19"/>
        <end position="182"/>
    </location>
</feature>
<dbReference type="RefSeq" id="WP_099244667.1">
    <property type="nucleotide sequence ID" value="NZ_FXXP01000001.1"/>
</dbReference>
<feature type="signal peptide" evidence="1">
    <location>
        <begin position="1"/>
        <end position="18"/>
    </location>
</feature>
<dbReference type="EMBL" id="FXXP01000001">
    <property type="protein sequence ID" value="SMX26621.1"/>
    <property type="molecule type" value="Genomic_DNA"/>
</dbReference>
<evidence type="ECO:0000313" key="3">
    <source>
        <dbReference type="Proteomes" id="UP000225972"/>
    </source>
</evidence>
<proteinExistence type="predicted"/>
<gene>
    <name evidence="2" type="ORF">TRP8649_00705</name>
</gene>
<evidence type="ECO:0000313" key="2">
    <source>
        <dbReference type="EMBL" id="SMX26621.1"/>
    </source>
</evidence>
<name>A0A238J7A5_9RHOB</name>
<organism evidence="2 3">
    <name type="scientific">Pelagimonas phthalicica</name>
    <dbReference type="NCBI Taxonomy" id="1037362"/>
    <lineage>
        <taxon>Bacteria</taxon>
        <taxon>Pseudomonadati</taxon>
        <taxon>Pseudomonadota</taxon>
        <taxon>Alphaproteobacteria</taxon>
        <taxon>Rhodobacterales</taxon>
        <taxon>Roseobacteraceae</taxon>
        <taxon>Pelagimonas</taxon>
    </lineage>
</organism>
<keyword evidence="3" id="KW-1185">Reference proteome</keyword>
<evidence type="ECO:0000256" key="1">
    <source>
        <dbReference type="SAM" id="SignalP"/>
    </source>
</evidence>
<keyword evidence="1" id="KW-0732">Signal</keyword>
<dbReference type="OrthoDB" id="7265885at2"/>
<dbReference type="AlphaFoldDB" id="A0A238J7A5"/>
<accession>A0A238J7A5</accession>